<gene>
    <name evidence="1" type="ORF">JOE21_000101</name>
</gene>
<name>A0ABU1IH60_9BACL</name>
<proteinExistence type="predicted"/>
<evidence type="ECO:0008006" key="3">
    <source>
        <dbReference type="Google" id="ProtNLM"/>
    </source>
</evidence>
<sequence length="164" mass="18705">MYRDWSIQEITISYSQLAVFNTKVKHPFPDWKRDHVGQGFAWMDGSVSFGTLSDSTCEVLVRTADEVEENTDAIRSIVVPFSVRDETVSVASVMSVELRYEVPRDRYELVFHAIPLEGVSDSGLYRVRYELVFVRSDSPQARILKQDTELFPPDPLVMEAEPAV</sequence>
<protein>
    <recommendedName>
        <fullName evidence="3">Competence protein J (ComJ)</fullName>
    </recommendedName>
</protein>
<dbReference type="InterPro" id="IPR038691">
    <property type="entry name" value="ComJ_sf"/>
</dbReference>
<keyword evidence="2" id="KW-1185">Reference proteome</keyword>
<dbReference type="EMBL" id="JAVDQG010000001">
    <property type="protein sequence ID" value="MDR6224113.1"/>
    <property type="molecule type" value="Genomic_DNA"/>
</dbReference>
<comment type="caution">
    <text evidence="1">The sequence shown here is derived from an EMBL/GenBank/DDBJ whole genome shotgun (WGS) entry which is preliminary data.</text>
</comment>
<reference evidence="1 2" key="1">
    <citation type="submission" date="2023-07" db="EMBL/GenBank/DDBJ databases">
        <title>Genomic Encyclopedia of Type Strains, Phase IV (KMG-IV): sequencing the most valuable type-strain genomes for metagenomic binning, comparative biology and taxonomic classification.</title>
        <authorList>
            <person name="Goeker M."/>
        </authorList>
    </citation>
    <scope>NUCLEOTIDE SEQUENCE [LARGE SCALE GENOMIC DNA]</scope>
    <source>
        <strain evidence="1 2">DSM 45903</strain>
    </source>
</reference>
<dbReference type="Gene3D" id="2.60.34.30">
    <property type="entry name" value="Competence, DNA-entry nuclease inhibitor, ComJ"/>
    <property type="match status" value="1"/>
</dbReference>
<evidence type="ECO:0000313" key="1">
    <source>
        <dbReference type="EMBL" id="MDR6224113.1"/>
    </source>
</evidence>
<dbReference type="InterPro" id="IPR020354">
    <property type="entry name" value="Competence_nuclease_inhibitor"/>
</dbReference>
<dbReference type="Pfam" id="PF11033">
    <property type="entry name" value="ComJ"/>
    <property type="match status" value="1"/>
</dbReference>
<accession>A0ABU1IH60</accession>
<evidence type="ECO:0000313" key="2">
    <source>
        <dbReference type="Proteomes" id="UP001185012"/>
    </source>
</evidence>
<organism evidence="1 2">
    <name type="scientific">Desmospora profundinema</name>
    <dbReference type="NCBI Taxonomy" id="1571184"/>
    <lineage>
        <taxon>Bacteria</taxon>
        <taxon>Bacillati</taxon>
        <taxon>Bacillota</taxon>
        <taxon>Bacilli</taxon>
        <taxon>Bacillales</taxon>
        <taxon>Thermoactinomycetaceae</taxon>
        <taxon>Desmospora</taxon>
    </lineage>
</organism>
<dbReference type="Proteomes" id="UP001185012">
    <property type="component" value="Unassembled WGS sequence"/>
</dbReference>